<accession>A0AAN6GMK9</accession>
<feature type="region of interest" description="Disordered" evidence="5">
    <location>
        <begin position="1"/>
        <end position="41"/>
    </location>
</feature>
<dbReference type="GO" id="GO:0005576">
    <property type="term" value="C:extracellular region"/>
    <property type="evidence" value="ECO:0007669"/>
    <property type="project" value="UniProtKB-SubCell"/>
</dbReference>
<dbReference type="EMBL" id="JAPDMZ010000251">
    <property type="protein sequence ID" value="KAK0545003.1"/>
    <property type="molecule type" value="Genomic_DNA"/>
</dbReference>
<feature type="compositionally biased region" description="Low complexity" evidence="5">
    <location>
        <begin position="139"/>
        <end position="162"/>
    </location>
</feature>
<dbReference type="AlphaFoldDB" id="A0AAN6GMK9"/>
<evidence type="ECO:0000313" key="8">
    <source>
        <dbReference type="Proteomes" id="UP001176517"/>
    </source>
</evidence>
<reference evidence="7" key="1">
    <citation type="journal article" date="2023" name="PhytoFront">
        <title>Draft Genome Resources of Seven Strains of Tilletia horrida, Causal Agent of Kernel Smut of Rice.</title>
        <authorList>
            <person name="Khanal S."/>
            <person name="Antony Babu S."/>
            <person name="Zhou X.G."/>
        </authorList>
    </citation>
    <scope>NUCLEOTIDE SEQUENCE</scope>
    <source>
        <strain evidence="7">TX6</strain>
    </source>
</reference>
<feature type="domain" description="CFEM" evidence="6">
    <location>
        <begin position="46"/>
        <end position="96"/>
    </location>
</feature>
<evidence type="ECO:0000256" key="1">
    <source>
        <dbReference type="ARBA" id="ARBA00004613"/>
    </source>
</evidence>
<dbReference type="InterPro" id="IPR008427">
    <property type="entry name" value="Extracellular_membr_CFEM_dom"/>
</dbReference>
<dbReference type="Proteomes" id="UP001176517">
    <property type="component" value="Unassembled WGS sequence"/>
</dbReference>
<proteinExistence type="predicted"/>
<evidence type="ECO:0000313" key="7">
    <source>
        <dbReference type="EMBL" id="KAK0545003.1"/>
    </source>
</evidence>
<sequence length="193" mass="19153">MGEATPIAASSPTATRDEPAAPAPGSASAPPTTPNNATPGLNIPNLAALKACGENCTVKAAKAAGCTNKEDTKCWCKSQKFADSAYKCIEKECKEASPFVFPQYKAGCEADKHEVTFKWPGVTNATSTGNSSTDATPGPTSTIATDNTTTTTGSPGTSSTGSGPKGAAGQGVELALGLAITALSLSVGAALVA</sequence>
<evidence type="ECO:0000256" key="2">
    <source>
        <dbReference type="ARBA" id="ARBA00022525"/>
    </source>
</evidence>
<keyword evidence="4" id="KW-1015">Disulfide bond</keyword>
<keyword evidence="3" id="KW-0732">Signal</keyword>
<protein>
    <recommendedName>
        <fullName evidence="6">CFEM domain-containing protein</fullName>
    </recommendedName>
</protein>
<name>A0AAN6GMK9_9BASI</name>
<feature type="compositionally biased region" description="Low complexity" evidence="5">
    <location>
        <begin position="23"/>
        <end position="39"/>
    </location>
</feature>
<gene>
    <name evidence="7" type="ORF">OC846_005830</name>
</gene>
<evidence type="ECO:0000256" key="4">
    <source>
        <dbReference type="ARBA" id="ARBA00023157"/>
    </source>
</evidence>
<keyword evidence="8" id="KW-1185">Reference proteome</keyword>
<comment type="caution">
    <text evidence="7">The sequence shown here is derived from an EMBL/GenBank/DDBJ whole genome shotgun (WGS) entry which is preliminary data.</text>
</comment>
<evidence type="ECO:0000259" key="6">
    <source>
        <dbReference type="Pfam" id="PF05730"/>
    </source>
</evidence>
<feature type="compositionally biased region" description="Low complexity" evidence="5">
    <location>
        <begin position="1"/>
        <end position="14"/>
    </location>
</feature>
<feature type="compositionally biased region" description="Polar residues" evidence="5">
    <location>
        <begin position="123"/>
        <end position="135"/>
    </location>
</feature>
<organism evidence="7 8">
    <name type="scientific">Tilletia horrida</name>
    <dbReference type="NCBI Taxonomy" id="155126"/>
    <lineage>
        <taxon>Eukaryota</taxon>
        <taxon>Fungi</taxon>
        <taxon>Dikarya</taxon>
        <taxon>Basidiomycota</taxon>
        <taxon>Ustilaginomycotina</taxon>
        <taxon>Exobasidiomycetes</taxon>
        <taxon>Tilletiales</taxon>
        <taxon>Tilletiaceae</taxon>
        <taxon>Tilletia</taxon>
    </lineage>
</organism>
<evidence type="ECO:0000256" key="3">
    <source>
        <dbReference type="ARBA" id="ARBA00022729"/>
    </source>
</evidence>
<comment type="subcellular location">
    <subcellularLocation>
        <location evidence="1">Secreted</location>
    </subcellularLocation>
</comment>
<evidence type="ECO:0000256" key="5">
    <source>
        <dbReference type="SAM" id="MobiDB-lite"/>
    </source>
</evidence>
<keyword evidence="2" id="KW-0964">Secreted</keyword>
<dbReference type="Pfam" id="PF05730">
    <property type="entry name" value="CFEM"/>
    <property type="match status" value="1"/>
</dbReference>
<feature type="region of interest" description="Disordered" evidence="5">
    <location>
        <begin position="123"/>
        <end position="167"/>
    </location>
</feature>